<evidence type="ECO:0000313" key="4">
    <source>
        <dbReference type="EMBL" id="SFG56773.1"/>
    </source>
</evidence>
<dbReference type="STRING" id="185761.SAMN05660282_01270"/>
<dbReference type="GO" id="GO:0003677">
    <property type="term" value="F:DNA binding"/>
    <property type="evidence" value="ECO:0007669"/>
    <property type="project" value="UniProtKB-UniRule"/>
</dbReference>
<dbReference type="InterPro" id="IPR009057">
    <property type="entry name" value="Homeodomain-like_sf"/>
</dbReference>
<dbReference type="Pfam" id="PF17940">
    <property type="entry name" value="TetR_C_31"/>
    <property type="match status" value="1"/>
</dbReference>
<name>A0A1I2SW06_9CORY</name>
<keyword evidence="1 2" id="KW-0238">DNA-binding</keyword>
<feature type="DNA-binding region" description="H-T-H motif" evidence="2">
    <location>
        <begin position="28"/>
        <end position="47"/>
    </location>
</feature>
<dbReference type="Proteomes" id="UP000199065">
    <property type="component" value="Unassembled WGS sequence"/>
</dbReference>
<dbReference type="InterPro" id="IPR041583">
    <property type="entry name" value="TetR_C_31"/>
</dbReference>
<accession>A0A1I2SW06</accession>
<feature type="domain" description="HTH tetR-type" evidence="3">
    <location>
        <begin position="5"/>
        <end position="65"/>
    </location>
</feature>
<dbReference type="AlphaFoldDB" id="A0A1I2SW06"/>
<evidence type="ECO:0000259" key="3">
    <source>
        <dbReference type="PROSITE" id="PS50977"/>
    </source>
</evidence>
<dbReference type="Gene3D" id="1.10.357.10">
    <property type="entry name" value="Tetracycline Repressor, domain 2"/>
    <property type="match status" value="1"/>
</dbReference>
<dbReference type="PROSITE" id="PS50977">
    <property type="entry name" value="HTH_TETR_2"/>
    <property type="match status" value="1"/>
</dbReference>
<dbReference type="RefSeq" id="WP_092285562.1">
    <property type="nucleotide sequence ID" value="NZ_FOPJ01000006.1"/>
</dbReference>
<keyword evidence="5" id="KW-1185">Reference proteome</keyword>
<organism evidence="4 5">
    <name type="scientific">Corynebacterium spheniscorum</name>
    <dbReference type="NCBI Taxonomy" id="185761"/>
    <lineage>
        <taxon>Bacteria</taxon>
        <taxon>Bacillati</taxon>
        <taxon>Actinomycetota</taxon>
        <taxon>Actinomycetes</taxon>
        <taxon>Mycobacteriales</taxon>
        <taxon>Corynebacteriaceae</taxon>
        <taxon>Corynebacterium</taxon>
    </lineage>
</organism>
<proteinExistence type="predicted"/>
<gene>
    <name evidence="4" type="ORF">SAMN05660282_01270</name>
</gene>
<evidence type="ECO:0000313" key="5">
    <source>
        <dbReference type="Proteomes" id="UP000199065"/>
    </source>
</evidence>
<dbReference type="SUPFAM" id="SSF46689">
    <property type="entry name" value="Homeodomain-like"/>
    <property type="match status" value="1"/>
</dbReference>
<dbReference type="InterPro" id="IPR001647">
    <property type="entry name" value="HTH_TetR"/>
</dbReference>
<dbReference type="OrthoDB" id="7506349at2"/>
<protein>
    <recommendedName>
        <fullName evidence="3">HTH tetR-type domain-containing protein</fullName>
    </recommendedName>
</protein>
<evidence type="ECO:0000256" key="1">
    <source>
        <dbReference type="ARBA" id="ARBA00023125"/>
    </source>
</evidence>
<reference evidence="4 5" key="1">
    <citation type="submission" date="2016-10" db="EMBL/GenBank/DDBJ databases">
        <authorList>
            <person name="de Groot N.N."/>
        </authorList>
    </citation>
    <scope>NUCLEOTIDE SEQUENCE [LARGE SCALE GENOMIC DNA]</scope>
    <source>
        <strain>J11</strain>
        <strain evidence="5">PG 39</strain>
    </source>
</reference>
<sequence length="187" mass="20520">MSELSDRRSRIADAGIYLIAHRGVRALTHRSVDELLGLPAGSTSYYARSRRDLLGLIAQRLAEQVDTDFAAVTVPATLSPAGAAEFCCGLLDRILASPERYRTRLALLLECREDPELSAALCQRPEPRRSLETLATEVLRALDAPAADTHAADLVALMDSFMMQRVIRGAQLDERRVLRGYLAGLCV</sequence>
<dbReference type="EMBL" id="FOPJ01000006">
    <property type="protein sequence ID" value="SFG56773.1"/>
    <property type="molecule type" value="Genomic_DNA"/>
</dbReference>
<evidence type="ECO:0000256" key="2">
    <source>
        <dbReference type="PROSITE-ProRule" id="PRU00335"/>
    </source>
</evidence>